<dbReference type="PANTHER" id="PTHR43441">
    <property type="entry name" value="RIBOSOMAL-PROTEIN-SERINE ACETYLTRANSFERASE"/>
    <property type="match status" value="1"/>
</dbReference>
<evidence type="ECO:0000259" key="1">
    <source>
        <dbReference type="PROSITE" id="PS51186"/>
    </source>
</evidence>
<dbReference type="InterPro" id="IPR000182">
    <property type="entry name" value="GNAT_dom"/>
</dbReference>
<dbReference type="Proteomes" id="UP000027222">
    <property type="component" value="Unassembled WGS sequence"/>
</dbReference>
<dbReference type="GO" id="GO:1990189">
    <property type="term" value="F:protein N-terminal-serine acetyltransferase activity"/>
    <property type="evidence" value="ECO:0007669"/>
    <property type="project" value="TreeGrafter"/>
</dbReference>
<dbReference type="GO" id="GO:0008999">
    <property type="term" value="F:protein-N-terminal-alanine acetyltransferase activity"/>
    <property type="evidence" value="ECO:0007669"/>
    <property type="project" value="TreeGrafter"/>
</dbReference>
<dbReference type="Pfam" id="PF13302">
    <property type="entry name" value="Acetyltransf_3"/>
    <property type="match status" value="1"/>
</dbReference>
<keyword evidence="3" id="KW-1185">Reference proteome</keyword>
<dbReference type="STRING" id="685588.A0A067SLV7"/>
<feature type="domain" description="N-acetyltransferase" evidence="1">
    <location>
        <begin position="65"/>
        <end position="215"/>
    </location>
</feature>
<evidence type="ECO:0000313" key="3">
    <source>
        <dbReference type="Proteomes" id="UP000027222"/>
    </source>
</evidence>
<dbReference type="PANTHER" id="PTHR43441:SF5">
    <property type="entry name" value="FAMILY ACETYLTRANSFERASE, PUTATIVE-RELATED"/>
    <property type="match status" value="1"/>
</dbReference>
<gene>
    <name evidence="2" type="ORF">GALMADRAFT_1060953</name>
</gene>
<accession>A0A067SLV7</accession>
<dbReference type="HOGENOM" id="CLU_078023_0_0_1"/>
<organism evidence="2 3">
    <name type="scientific">Galerina marginata (strain CBS 339.88)</name>
    <dbReference type="NCBI Taxonomy" id="685588"/>
    <lineage>
        <taxon>Eukaryota</taxon>
        <taxon>Fungi</taxon>
        <taxon>Dikarya</taxon>
        <taxon>Basidiomycota</taxon>
        <taxon>Agaricomycotina</taxon>
        <taxon>Agaricomycetes</taxon>
        <taxon>Agaricomycetidae</taxon>
        <taxon>Agaricales</taxon>
        <taxon>Agaricineae</taxon>
        <taxon>Strophariaceae</taxon>
        <taxon>Galerina</taxon>
    </lineage>
</organism>
<sequence>MTMINSYKPTDLANVDISFKDPYDINSKIPVPPLLESERVQVVPFIPAIHGEVFYNEHAKHPSLGEYLPIHWTTYENFLAFIELLFRQDPDSVLFAIIDKTQPPSSDPEGANIPHGRIAGIIGWLHGSPHTRSLEIGPVVILPAFQRTHVSTNAIGLLLRYALDRPGQGGLGYRRVAWCADPRNEASLKAAEKMGFVREGVLRWTWELPVGKEGKEVDSAGGGRGAGRGRDSAVLSLCWDEWEGGTRDAVLERMARV</sequence>
<reference evidence="3" key="1">
    <citation type="journal article" date="2014" name="Proc. Natl. Acad. Sci. U.S.A.">
        <title>Extensive sampling of basidiomycete genomes demonstrates inadequacy of the white-rot/brown-rot paradigm for wood decay fungi.</title>
        <authorList>
            <person name="Riley R."/>
            <person name="Salamov A.A."/>
            <person name="Brown D.W."/>
            <person name="Nagy L.G."/>
            <person name="Floudas D."/>
            <person name="Held B.W."/>
            <person name="Levasseur A."/>
            <person name="Lombard V."/>
            <person name="Morin E."/>
            <person name="Otillar R."/>
            <person name="Lindquist E.A."/>
            <person name="Sun H."/>
            <person name="LaButti K.M."/>
            <person name="Schmutz J."/>
            <person name="Jabbour D."/>
            <person name="Luo H."/>
            <person name="Baker S.E."/>
            <person name="Pisabarro A.G."/>
            <person name="Walton J.D."/>
            <person name="Blanchette R.A."/>
            <person name="Henrissat B."/>
            <person name="Martin F."/>
            <person name="Cullen D."/>
            <person name="Hibbett D.S."/>
            <person name="Grigoriev I.V."/>
        </authorList>
    </citation>
    <scope>NUCLEOTIDE SEQUENCE [LARGE SCALE GENOMIC DNA]</scope>
    <source>
        <strain evidence="3">CBS 339.88</strain>
    </source>
</reference>
<dbReference type="InterPro" id="IPR016181">
    <property type="entry name" value="Acyl_CoA_acyltransferase"/>
</dbReference>
<proteinExistence type="predicted"/>
<dbReference type="Gene3D" id="3.40.630.30">
    <property type="match status" value="1"/>
</dbReference>
<protein>
    <recommendedName>
        <fullName evidence="1">N-acetyltransferase domain-containing protein</fullName>
    </recommendedName>
</protein>
<dbReference type="SUPFAM" id="SSF55729">
    <property type="entry name" value="Acyl-CoA N-acyltransferases (Nat)"/>
    <property type="match status" value="1"/>
</dbReference>
<dbReference type="InterPro" id="IPR051908">
    <property type="entry name" value="Ribosomal_N-acetyltransferase"/>
</dbReference>
<dbReference type="AlphaFoldDB" id="A0A067SLV7"/>
<dbReference type="EMBL" id="KL142412">
    <property type="protein sequence ID" value="KDR67768.1"/>
    <property type="molecule type" value="Genomic_DNA"/>
</dbReference>
<dbReference type="CDD" id="cd04301">
    <property type="entry name" value="NAT_SF"/>
    <property type="match status" value="1"/>
</dbReference>
<name>A0A067SLV7_GALM3</name>
<dbReference type="PROSITE" id="PS51186">
    <property type="entry name" value="GNAT"/>
    <property type="match status" value="1"/>
</dbReference>
<evidence type="ECO:0000313" key="2">
    <source>
        <dbReference type="EMBL" id="KDR67768.1"/>
    </source>
</evidence>
<dbReference type="OrthoDB" id="41238at2759"/>